<evidence type="ECO:0000313" key="3">
    <source>
        <dbReference type="Proteomes" id="UP001605036"/>
    </source>
</evidence>
<evidence type="ECO:0000256" key="1">
    <source>
        <dbReference type="SAM" id="MobiDB-lite"/>
    </source>
</evidence>
<organism evidence="2 3">
    <name type="scientific">Riccia fluitans</name>
    <dbReference type="NCBI Taxonomy" id="41844"/>
    <lineage>
        <taxon>Eukaryota</taxon>
        <taxon>Viridiplantae</taxon>
        <taxon>Streptophyta</taxon>
        <taxon>Embryophyta</taxon>
        <taxon>Marchantiophyta</taxon>
        <taxon>Marchantiopsida</taxon>
        <taxon>Marchantiidae</taxon>
        <taxon>Marchantiales</taxon>
        <taxon>Ricciaceae</taxon>
        <taxon>Riccia</taxon>
    </lineage>
</organism>
<reference evidence="2 3" key="1">
    <citation type="submission" date="2024-09" db="EMBL/GenBank/DDBJ databases">
        <title>Chromosome-scale assembly of Riccia fluitans.</title>
        <authorList>
            <person name="Paukszto L."/>
            <person name="Sawicki J."/>
            <person name="Karawczyk K."/>
            <person name="Piernik-Szablinska J."/>
            <person name="Szczecinska M."/>
            <person name="Mazdziarz M."/>
        </authorList>
    </citation>
    <scope>NUCLEOTIDE SEQUENCE [LARGE SCALE GENOMIC DNA]</scope>
    <source>
        <strain evidence="2">Rf_01</strain>
        <tissue evidence="2">Aerial parts of the thallus</tissue>
    </source>
</reference>
<keyword evidence="3" id="KW-1185">Reference proteome</keyword>
<protein>
    <submittedName>
        <fullName evidence="2">Uncharacterized protein</fullName>
    </submittedName>
</protein>
<evidence type="ECO:0000313" key="2">
    <source>
        <dbReference type="EMBL" id="KAL2633317.1"/>
    </source>
</evidence>
<dbReference type="AlphaFoldDB" id="A0ABD1YRB2"/>
<dbReference type="EMBL" id="JBHFFA010000003">
    <property type="protein sequence ID" value="KAL2633317.1"/>
    <property type="molecule type" value="Genomic_DNA"/>
</dbReference>
<feature type="compositionally biased region" description="Basic and acidic residues" evidence="1">
    <location>
        <begin position="72"/>
        <end position="81"/>
    </location>
</feature>
<dbReference type="Proteomes" id="UP001605036">
    <property type="component" value="Unassembled WGS sequence"/>
</dbReference>
<sequence>MTDTDHRRGVKDDTGNPQTCEEGMRLAKESGASQVRRHVGFDANRRHDYHEQSSLPGRGDRQQGNTWNDRAGAVRDQSRIE</sequence>
<proteinExistence type="predicted"/>
<feature type="region of interest" description="Disordered" evidence="1">
    <location>
        <begin position="1"/>
        <end position="81"/>
    </location>
</feature>
<accession>A0ABD1YRB2</accession>
<comment type="caution">
    <text evidence="2">The sequence shown here is derived from an EMBL/GenBank/DDBJ whole genome shotgun (WGS) entry which is preliminary data.</text>
</comment>
<name>A0ABD1YRB2_9MARC</name>
<gene>
    <name evidence="2" type="ORF">R1flu_004796</name>
</gene>
<feature type="compositionally biased region" description="Basic and acidic residues" evidence="1">
    <location>
        <begin position="1"/>
        <end position="14"/>
    </location>
</feature>
<feature type="compositionally biased region" description="Basic and acidic residues" evidence="1">
    <location>
        <begin position="39"/>
        <end position="51"/>
    </location>
</feature>